<evidence type="ECO:0000313" key="2">
    <source>
        <dbReference type="EMBL" id="RIV68710.1"/>
    </source>
</evidence>
<sequence length="75" mass="8195">MKNKWMIVIGIVVTTLVGVALWFSKKEKKPCSCMDVQSSLQSKSNRIASTGNGEILDTMKAMLLNKGTKENVCGC</sequence>
<proteinExistence type="predicted"/>
<name>A0A418N4A4_9FLAO</name>
<evidence type="ECO:0000313" key="3">
    <source>
        <dbReference type="Proteomes" id="UP000284189"/>
    </source>
</evidence>
<organism evidence="2 3">
    <name type="scientific">Flagellimonas aequoris</name>
    <dbReference type="NCBI Taxonomy" id="2306997"/>
    <lineage>
        <taxon>Bacteria</taxon>
        <taxon>Pseudomonadati</taxon>
        <taxon>Bacteroidota</taxon>
        <taxon>Flavobacteriia</taxon>
        <taxon>Flavobacteriales</taxon>
        <taxon>Flavobacteriaceae</taxon>
        <taxon>Flagellimonas</taxon>
    </lineage>
</organism>
<keyword evidence="1" id="KW-0812">Transmembrane</keyword>
<accession>A0A418N4A4</accession>
<reference evidence="2 3" key="1">
    <citation type="submission" date="2018-08" db="EMBL/GenBank/DDBJ databases">
        <title>Proposal of Muricauda 72 sp.nov. and Muricauda NH166 sp.nov., isolated from seawater.</title>
        <authorList>
            <person name="Cheng H."/>
            <person name="Wu Y.-H."/>
            <person name="Guo L.-L."/>
            <person name="Xu X.-W."/>
        </authorList>
    </citation>
    <scope>NUCLEOTIDE SEQUENCE [LARGE SCALE GENOMIC DNA]</scope>
    <source>
        <strain evidence="2 3">NH166</strain>
    </source>
</reference>
<feature type="transmembrane region" description="Helical" evidence="1">
    <location>
        <begin position="6"/>
        <end position="24"/>
    </location>
</feature>
<dbReference type="RefSeq" id="WP_119641549.1">
    <property type="nucleotide sequence ID" value="NZ_QXFJ01000030.1"/>
</dbReference>
<evidence type="ECO:0000256" key="1">
    <source>
        <dbReference type="SAM" id="Phobius"/>
    </source>
</evidence>
<comment type="caution">
    <text evidence="2">The sequence shown here is derived from an EMBL/GenBank/DDBJ whole genome shotgun (WGS) entry which is preliminary data.</text>
</comment>
<gene>
    <name evidence="2" type="ORF">D2U88_16100</name>
</gene>
<protein>
    <submittedName>
        <fullName evidence="2">Uncharacterized protein</fullName>
    </submittedName>
</protein>
<dbReference type="EMBL" id="QXFJ01000030">
    <property type="protein sequence ID" value="RIV68710.1"/>
    <property type="molecule type" value="Genomic_DNA"/>
</dbReference>
<dbReference type="AlphaFoldDB" id="A0A418N4A4"/>
<keyword evidence="1" id="KW-1133">Transmembrane helix</keyword>
<keyword evidence="1" id="KW-0472">Membrane</keyword>
<dbReference type="Proteomes" id="UP000284189">
    <property type="component" value="Unassembled WGS sequence"/>
</dbReference>